<organism evidence="2 3">
    <name type="scientific">Gelatiniphilus marinus</name>
    <dbReference type="NCBI Taxonomy" id="1759464"/>
    <lineage>
        <taxon>Bacteria</taxon>
        <taxon>Pseudomonadati</taxon>
        <taxon>Bacteroidota</taxon>
        <taxon>Flavobacteriia</taxon>
        <taxon>Flavobacteriales</taxon>
        <taxon>Flavobacteriaceae</taxon>
        <taxon>Gelatiniphilus</taxon>
    </lineage>
</organism>
<dbReference type="PROSITE" id="PS51257">
    <property type="entry name" value="PROKAR_LIPOPROTEIN"/>
    <property type="match status" value="1"/>
</dbReference>
<dbReference type="RefSeq" id="WP_388014628.1">
    <property type="nucleotide sequence ID" value="NZ_JBHUDT010000001.1"/>
</dbReference>
<reference evidence="3" key="1">
    <citation type="journal article" date="2019" name="Int. J. Syst. Evol. Microbiol.">
        <title>The Global Catalogue of Microorganisms (GCM) 10K type strain sequencing project: providing services to taxonomists for standard genome sequencing and annotation.</title>
        <authorList>
            <consortium name="The Broad Institute Genomics Platform"/>
            <consortium name="The Broad Institute Genome Sequencing Center for Infectious Disease"/>
            <person name="Wu L."/>
            <person name="Ma J."/>
        </authorList>
    </citation>
    <scope>NUCLEOTIDE SEQUENCE [LARGE SCALE GENOMIC DNA]</scope>
    <source>
        <strain evidence="3">KCTC 42903</strain>
    </source>
</reference>
<keyword evidence="3" id="KW-1185">Reference proteome</keyword>
<keyword evidence="1" id="KW-0732">Signal</keyword>
<protein>
    <submittedName>
        <fullName evidence="2">Uncharacterized protein</fullName>
    </submittedName>
</protein>
<accession>A0ABW5JQG0</accession>
<feature type="signal peptide" evidence="1">
    <location>
        <begin position="1"/>
        <end position="28"/>
    </location>
</feature>
<evidence type="ECO:0000313" key="2">
    <source>
        <dbReference type="EMBL" id="MFD2534320.1"/>
    </source>
</evidence>
<comment type="caution">
    <text evidence="2">The sequence shown here is derived from an EMBL/GenBank/DDBJ whole genome shotgun (WGS) entry which is preliminary data.</text>
</comment>
<evidence type="ECO:0000256" key="1">
    <source>
        <dbReference type="SAM" id="SignalP"/>
    </source>
</evidence>
<name>A0ABW5JQG0_9FLAO</name>
<gene>
    <name evidence="2" type="ORF">ACFSQS_04310</name>
</gene>
<dbReference type="EMBL" id="JBHULK010000001">
    <property type="protein sequence ID" value="MFD2534320.1"/>
    <property type="molecule type" value="Genomic_DNA"/>
</dbReference>
<feature type="chain" id="PRO_5047227284" evidence="1">
    <location>
        <begin position="29"/>
        <end position="173"/>
    </location>
</feature>
<sequence>MKNKPAITYYTFLFACLLGLLSTGKAEAQEHGIFELTANETRSNLSANKTKKNNRIKFYNLYQNLHTTAYLSNKTISNVYGKDKIKKLNFEDTRSFGLLDKQTFDEAELITIKVKKLSDLSNRLDLTTNEKLSNLKYVFVKCYFKCTAQQIEKFVKVKSNSNIRIFYKTESPS</sequence>
<evidence type="ECO:0000313" key="3">
    <source>
        <dbReference type="Proteomes" id="UP001597441"/>
    </source>
</evidence>
<proteinExistence type="predicted"/>
<dbReference type="Proteomes" id="UP001597441">
    <property type="component" value="Unassembled WGS sequence"/>
</dbReference>